<dbReference type="RefSeq" id="WP_330086054.1">
    <property type="nucleotide sequence ID" value="NZ_JAUGZK010000001.1"/>
</dbReference>
<accession>A0ABU7JAK1</accession>
<organism evidence="2 3">
    <name type="scientific">Alkalimonas mucilaginosa</name>
    <dbReference type="NCBI Taxonomy" id="3057676"/>
    <lineage>
        <taxon>Bacteria</taxon>
        <taxon>Pseudomonadati</taxon>
        <taxon>Pseudomonadota</taxon>
        <taxon>Gammaproteobacteria</taxon>
        <taxon>Alkalimonas</taxon>
    </lineage>
</organism>
<keyword evidence="3" id="KW-1185">Reference proteome</keyword>
<dbReference type="EMBL" id="JAUGZK010000001">
    <property type="protein sequence ID" value="MEE2022689.1"/>
    <property type="molecule type" value="Genomic_DNA"/>
</dbReference>
<evidence type="ECO:0000313" key="2">
    <source>
        <dbReference type="EMBL" id="MEE2022689.1"/>
    </source>
</evidence>
<reference evidence="2 3" key="1">
    <citation type="submission" date="2023-06" db="EMBL/GenBank/DDBJ databases">
        <title>Alkalimonas sp., MEB004 an alkaliphilic bacterium isolated from Lonar Lake, India.</title>
        <authorList>
            <person name="Joshi A."/>
            <person name="Thite S."/>
        </authorList>
    </citation>
    <scope>NUCLEOTIDE SEQUENCE [LARGE SCALE GENOMIC DNA]</scope>
    <source>
        <strain evidence="2 3">MEB004</strain>
    </source>
</reference>
<protein>
    <submittedName>
        <fullName evidence="2">Uncharacterized protein</fullName>
    </submittedName>
</protein>
<feature type="chain" id="PRO_5045687396" evidence="1">
    <location>
        <begin position="22"/>
        <end position="106"/>
    </location>
</feature>
<evidence type="ECO:0000313" key="3">
    <source>
        <dbReference type="Proteomes" id="UP001339167"/>
    </source>
</evidence>
<evidence type="ECO:0000256" key="1">
    <source>
        <dbReference type="SAM" id="SignalP"/>
    </source>
</evidence>
<feature type="signal peptide" evidence="1">
    <location>
        <begin position="1"/>
        <end position="21"/>
    </location>
</feature>
<gene>
    <name evidence="2" type="ORF">QWF21_00395</name>
</gene>
<sequence>MAVRAVLLGAGLYGLIFSAVATTGTETCLQQPNRTTPCPHQLYRLMHLPDQPTAGVRCICVTDFQPFLQQPGSEVAQIRQRMDRRQLEAQLGMELEPILRILRRED</sequence>
<dbReference type="Proteomes" id="UP001339167">
    <property type="component" value="Unassembled WGS sequence"/>
</dbReference>
<name>A0ABU7JAK1_9GAMM</name>
<keyword evidence="1" id="KW-0732">Signal</keyword>
<comment type="caution">
    <text evidence="2">The sequence shown here is derived from an EMBL/GenBank/DDBJ whole genome shotgun (WGS) entry which is preliminary data.</text>
</comment>
<proteinExistence type="predicted"/>